<comment type="caution">
    <text evidence="2">The sequence shown here is derived from an EMBL/GenBank/DDBJ whole genome shotgun (WGS) entry which is preliminary data.</text>
</comment>
<dbReference type="Proteomes" id="UP000024635">
    <property type="component" value="Unassembled WGS sequence"/>
</dbReference>
<proteinExistence type="predicted"/>
<evidence type="ECO:0000313" key="3">
    <source>
        <dbReference type="Proteomes" id="UP000024635"/>
    </source>
</evidence>
<evidence type="ECO:0000256" key="1">
    <source>
        <dbReference type="SAM" id="MobiDB-lite"/>
    </source>
</evidence>
<feature type="compositionally biased region" description="Basic and acidic residues" evidence="1">
    <location>
        <begin position="97"/>
        <end position="109"/>
    </location>
</feature>
<accession>A0A016SYI4</accession>
<keyword evidence="3" id="KW-1185">Reference proteome</keyword>
<organism evidence="2 3">
    <name type="scientific">Ancylostoma ceylanicum</name>
    <dbReference type="NCBI Taxonomy" id="53326"/>
    <lineage>
        <taxon>Eukaryota</taxon>
        <taxon>Metazoa</taxon>
        <taxon>Ecdysozoa</taxon>
        <taxon>Nematoda</taxon>
        <taxon>Chromadorea</taxon>
        <taxon>Rhabditida</taxon>
        <taxon>Rhabditina</taxon>
        <taxon>Rhabditomorpha</taxon>
        <taxon>Strongyloidea</taxon>
        <taxon>Ancylostomatidae</taxon>
        <taxon>Ancylostomatinae</taxon>
        <taxon>Ancylostoma</taxon>
    </lineage>
</organism>
<protein>
    <submittedName>
        <fullName evidence="2">Uncharacterized protein</fullName>
    </submittedName>
</protein>
<gene>
    <name evidence="2" type="primary">Acey_s0155.g3034</name>
    <name evidence="2" type="ORF">Y032_0155g3034</name>
</gene>
<feature type="region of interest" description="Disordered" evidence="1">
    <location>
        <begin position="1"/>
        <end position="21"/>
    </location>
</feature>
<feature type="compositionally biased region" description="Basic residues" evidence="1">
    <location>
        <begin position="66"/>
        <end position="78"/>
    </location>
</feature>
<dbReference type="AlphaFoldDB" id="A0A016SYI4"/>
<evidence type="ECO:0000313" key="2">
    <source>
        <dbReference type="EMBL" id="EYB95813.1"/>
    </source>
</evidence>
<name>A0A016SYI4_9BILA</name>
<sequence length="137" mass="15666">MVTHNFRSQPPCDGRGNDPMASTIMKPIDHIVVNRRFCLTDVSVVPKFYTDQTIASWAQDPSSHAKDRKRQSSRRRVPHPSSTGQLPAYVRARKTVQRSDKRRAQEEKSSSGGRSRGGRENHLQHPPRLRQYQDDCS</sequence>
<reference evidence="3" key="1">
    <citation type="journal article" date="2015" name="Nat. Genet.">
        <title>The genome and transcriptome of the zoonotic hookworm Ancylostoma ceylanicum identify infection-specific gene families.</title>
        <authorList>
            <person name="Schwarz E.M."/>
            <person name="Hu Y."/>
            <person name="Antoshechkin I."/>
            <person name="Miller M.M."/>
            <person name="Sternberg P.W."/>
            <person name="Aroian R.V."/>
        </authorList>
    </citation>
    <scope>NUCLEOTIDE SEQUENCE</scope>
    <source>
        <strain evidence="3">HY135</strain>
    </source>
</reference>
<feature type="compositionally biased region" description="Polar residues" evidence="1">
    <location>
        <begin position="53"/>
        <end position="62"/>
    </location>
</feature>
<feature type="region of interest" description="Disordered" evidence="1">
    <location>
        <begin position="53"/>
        <end position="137"/>
    </location>
</feature>
<dbReference type="EMBL" id="JARK01001491">
    <property type="protein sequence ID" value="EYB95813.1"/>
    <property type="molecule type" value="Genomic_DNA"/>
</dbReference>